<reference evidence="2 3" key="1">
    <citation type="submission" date="2017-03" db="EMBL/GenBank/DDBJ databases">
        <title>Genomes of endolithic fungi from Antarctica.</title>
        <authorList>
            <person name="Coleine C."/>
            <person name="Masonjones S."/>
            <person name="Stajich J.E."/>
        </authorList>
    </citation>
    <scope>NUCLEOTIDE SEQUENCE [LARGE SCALE GENOMIC DNA]</scope>
    <source>
        <strain evidence="2 3">CCFEE 6314</strain>
    </source>
</reference>
<organism evidence="2 3">
    <name type="scientific">Exophiala mesophila</name>
    <name type="common">Black yeast-like fungus</name>
    <dbReference type="NCBI Taxonomy" id="212818"/>
    <lineage>
        <taxon>Eukaryota</taxon>
        <taxon>Fungi</taxon>
        <taxon>Dikarya</taxon>
        <taxon>Ascomycota</taxon>
        <taxon>Pezizomycotina</taxon>
        <taxon>Eurotiomycetes</taxon>
        <taxon>Chaetothyriomycetidae</taxon>
        <taxon>Chaetothyriales</taxon>
        <taxon>Herpotrichiellaceae</taxon>
        <taxon>Exophiala</taxon>
    </lineage>
</organism>
<dbReference type="Gene3D" id="3.40.50.1820">
    <property type="entry name" value="alpha/beta hydrolase"/>
    <property type="match status" value="1"/>
</dbReference>
<sequence>MSAETAVTLYVDASNGVKYAYRRIGANASIPLVMHIHYRANMDLWDPLFINTLAQTREVIIFDSAGVGRSTGEVAETFQGWADHAIAFMEALGLDKVDFLGFSMGGMAAQLVALTAPHLVRKLILAGTTASAPSAEHVDGVVWPREQAPSDVLMALRDASTPEEGAKSIEFSFFYHDSHGRSKFEEYWRRLHERTTEPLHLELLDRDGGAKKQMLAAVHSSTPNPQGSFDRLAELKMPVLVANGDKDLLIPSSRSWELVTHILNAQLVIYPKAGHGFIWQYAELFATHINRFLDGSEFDDNLSAKL</sequence>
<dbReference type="PANTHER" id="PTHR43433:SF5">
    <property type="entry name" value="AB HYDROLASE-1 DOMAIN-CONTAINING PROTEIN"/>
    <property type="match status" value="1"/>
</dbReference>
<gene>
    <name evidence="2" type="ORF">B0A52_03888</name>
</gene>
<dbReference type="Proteomes" id="UP000288859">
    <property type="component" value="Unassembled WGS sequence"/>
</dbReference>
<dbReference type="Pfam" id="PF00561">
    <property type="entry name" value="Abhydrolase_1"/>
    <property type="match status" value="1"/>
</dbReference>
<dbReference type="SUPFAM" id="SSF53474">
    <property type="entry name" value="alpha/beta-Hydrolases"/>
    <property type="match status" value="1"/>
</dbReference>
<comment type="caution">
    <text evidence="2">The sequence shown here is derived from an EMBL/GenBank/DDBJ whole genome shotgun (WGS) entry which is preliminary data.</text>
</comment>
<evidence type="ECO:0000313" key="3">
    <source>
        <dbReference type="Proteomes" id="UP000288859"/>
    </source>
</evidence>
<dbReference type="AlphaFoldDB" id="A0A438N7H4"/>
<dbReference type="InterPro" id="IPR050471">
    <property type="entry name" value="AB_hydrolase"/>
</dbReference>
<dbReference type="InterPro" id="IPR000073">
    <property type="entry name" value="AB_hydrolase_1"/>
</dbReference>
<name>A0A438N7H4_EXOME</name>
<dbReference type="VEuPathDB" id="FungiDB:PV10_08500"/>
<proteinExistence type="predicted"/>
<dbReference type="InterPro" id="IPR029058">
    <property type="entry name" value="AB_hydrolase_fold"/>
</dbReference>
<evidence type="ECO:0000259" key="1">
    <source>
        <dbReference type="Pfam" id="PF00561"/>
    </source>
</evidence>
<dbReference type="OrthoDB" id="8119704at2759"/>
<accession>A0A438N7H4</accession>
<dbReference type="PANTHER" id="PTHR43433">
    <property type="entry name" value="HYDROLASE, ALPHA/BETA FOLD FAMILY PROTEIN"/>
    <property type="match status" value="1"/>
</dbReference>
<protein>
    <recommendedName>
        <fullName evidence="1">AB hydrolase-1 domain-containing protein</fullName>
    </recommendedName>
</protein>
<dbReference type="EMBL" id="NAJM01000016">
    <property type="protein sequence ID" value="RVX71704.1"/>
    <property type="molecule type" value="Genomic_DNA"/>
</dbReference>
<evidence type="ECO:0000313" key="2">
    <source>
        <dbReference type="EMBL" id="RVX71704.1"/>
    </source>
</evidence>
<feature type="domain" description="AB hydrolase-1" evidence="1">
    <location>
        <begin position="40"/>
        <end position="279"/>
    </location>
</feature>